<evidence type="ECO:0000313" key="3">
    <source>
        <dbReference type="EMBL" id="KAJ3839768.1"/>
    </source>
</evidence>
<feature type="chain" id="PRO_5041432119" description="RlpA-like protein double-psi beta-barrel domain-containing protein" evidence="2">
    <location>
        <begin position="32"/>
        <end position="134"/>
    </location>
</feature>
<dbReference type="InterPro" id="IPR051477">
    <property type="entry name" value="Expansin_CellWall"/>
</dbReference>
<organism evidence="3 4">
    <name type="scientific">Lentinula raphanica</name>
    <dbReference type="NCBI Taxonomy" id="153919"/>
    <lineage>
        <taxon>Eukaryota</taxon>
        <taxon>Fungi</taxon>
        <taxon>Dikarya</taxon>
        <taxon>Basidiomycota</taxon>
        <taxon>Agaricomycotina</taxon>
        <taxon>Agaricomycetes</taxon>
        <taxon>Agaricomycetidae</taxon>
        <taxon>Agaricales</taxon>
        <taxon>Marasmiineae</taxon>
        <taxon>Omphalotaceae</taxon>
        <taxon>Lentinula</taxon>
    </lineage>
</organism>
<comment type="caution">
    <text evidence="3">The sequence shown here is derived from an EMBL/GenBank/DDBJ whole genome shotgun (WGS) entry which is preliminary data.</text>
</comment>
<reference evidence="3" key="1">
    <citation type="submission" date="2022-08" db="EMBL/GenBank/DDBJ databases">
        <authorList>
            <consortium name="DOE Joint Genome Institute"/>
            <person name="Min B."/>
            <person name="Riley R."/>
            <person name="Sierra-Patev S."/>
            <person name="Naranjo-Ortiz M."/>
            <person name="Looney B."/>
            <person name="Konkel Z."/>
            <person name="Slot J.C."/>
            <person name="Sakamoto Y."/>
            <person name="Steenwyk J.L."/>
            <person name="Rokas A."/>
            <person name="Carro J."/>
            <person name="Camarero S."/>
            <person name="Ferreira P."/>
            <person name="Molpeceres G."/>
            <person name="Ruiz-Duenas F.J."/>
            <person name="Serrano A."/>
            <person name="Henrissat B."/>
            <person name="Drula E."/>
            <person name="Hughes K.W."/>
            <person name="Mata J.L."/>
            <person name="Ishikawa N.K."/>
            <person name="Vargas-Isla R."/>
            <person name="Ushijima S."/>
            <person name="Smith C.A."/>
            <person name="Ahrendt S."/>
            <person name="Andreopoulos W."/>
            <person name="He G."/>
            <person name="Labutti K."/>
            <person name="Lipzen A."/>
            <person name="Ng V."/>
            <person name="Sandor L."/>
            <person name="Barry K."/>
            <person name="Martinez A.T."/>
            <person name="Xiao Y."/>
            <person name="Gibbons J.G."/>
            <person name="Terashima K."/>
            <person name="Hibbett D.S."/>
            <person name="Grigoriev I.V."/>
        </authorList>
    </citation>
    <scope>NUCLEOTIDE SEQUENCE</scope>
    <source>
        <strain evidence="3">TFB9207</strain>
    </source>
</reference>
<dbReference type="PANTHER" id="PTHR31836">
    <property type="match status" value="1"/>
</dbReference>
<dbReference type="PANTHER" id="PTHR31836:SF28">
    <property type="entry name" value="SRCR DOMAIN-CONTAINING PROTEIN-RELATED"/>
    <property type="match status" value="1"/>
</dbReference>
<dbReference type="CDD" id="cd22191">
    <property type="entry name" value="DPBB_RlpA_EXP_N-like"/>
    <property type="match status" value="1"/>
</dbReference>
<dbReference type="SUPFAM" id="SSF50685">
    <property type="entry name" value="Barwin-like endoglucanases"/>
    <property type="match status" value="1"/>
</dbReference>
<accession>A0AA38PBA8</accession>
<keyword evidence="1 2" id="KW-0732">Signal</keyword>
<dbReference type="EMBL" id="MU806110">
    <property type="protein sequence ID" value="KAJ3839768.1"/>
    <property type="molecule type" value="Genomic_DNA"/>
</dbReference>
<evidence type="ECO:0000256" key="2">
    <source>
        <dbReference type="SAM" id="SignalP"/>
    </source>
</evidence>
<evidence type="ECO:0008006" key="5">
    <source>
        <dbReference type="Google" id="ProtNLM"/>
    </source>
</evidence>
<protein>
    <recommendedName>
        <fullName evidence="5">RlpA-like protein double-psi beta-barrel domain-containing protein</fullName>
    </recommendedName>
</protein>
<dbReference type="InterPro" id="IPR036908">
    <property type="entry name" value="RlpA-like_sf"/>
</dbReference>
<evidence type="ECO:0000256" key="1">
    <source>
        <dbReference type="ARBA" id="ARBA00022729"/>
    </source>
</evidence>
<dbReference type="Proteomes" id="UP001163846">
    <property type="component" value="Unassembled WGS sequence"/>
</dbReference>
<dbReference type="AlphaFoldDB" id="A0AA38PBA8"/>
<proteinExistence type="predicted"/>
<evidence type="ECO:0000313" key="4">
    <source>
        <dbReference type="Proteomes" id="UP001163846"/>
    </source>
</evidence>
<keyword evidence="4" id="KW-1185">Reference proteome</keyword>
<gene>
    <name evidence="3" type="ORF">F5878DRAFT_103971</name>
</gene>
<sequence>MINSLSLNFRTLHVTYILVGLILLLTESVHGQISNGTGLATIIPTGPGPITGACGVEYGPDDLVAGVPTVVFNSGEACSKMIEVTYRGKSSQFEVVDTCSSCNTSDINLAPAAFTQFLPELDGIMMGVTWVFVD</sequence>
<feature type="signal peptide" evidence="2">
    <location>
        <begin position="1"/>
        <end position="31"/>
    </location>
</feature>
<dbReference type="Gene3D" id="2.40.40.10">
    <property type="entry name" value="RlpA-like domain"/>
    <property type="match status" value="1"/>
</dbReference>
<name>A0AA38PBA8_9AGAR</name>